<evidence type="ECO:0000256" key="1">
    <source>
        <dbReference type="SAM" id="MobiDB-lite"/>
    </source>
</evidence>
<dbReference type="Proteomes" id="UP000078046">
    <property type="component" value="Unassembled WGS sequence"/>
</dbReference>
<keyword evidence="3" id="KW-1185">Reference proteome</keyword>
<evidence type="ECO:0000313" key="2">
    <source>
        <dbReference type="EMBL" id="OAF65814.1"/>
    </source>
</evidence>
<dbReference type="AlphaFoldDB" id="A0A177AX87"/>
<feature type="compositionally biased region" description="Acidic residues" evidence="1">
    <location>
        <begin position="166"/>
        <end position="186"/>
    </location>
</feature>
<dbReference type="OrthoDB" id="7881929at2759"/>
<sequence length="221" mass="25680">MNQIFRKKFINDLSRHLYLNNRIVRFKGTNLPTTNSKNVQELIVDTRSTLGEQALHIPPRKLRIFHRTDDYIWGNWSQEKLHQIDINEYKNQSPVNITRRLEKFLIKKSMEEISKLVAMDGFSFNSIAKSNNIQTNLQVQKGKYDKLPPTSSNGVKNMIENIASADETDEEIETNDIEEDSADEAEPSQQDMILQTHLAHENACFPLPKPEFEKVLKKVRK</sequence>
<proteinExistence type="predicted"/>
<feature type="non-terminal residue" evidence="2">
    <location>
        <position position="221"/>
    </location>
</feature>
<accession>A0A177AX87</accession>
<protein>
    <submittedName>
        <fullName evidence="2">Uncharacterized protein</fullName>
    </submittedName>
</protein>
<name>A0A177AX87_9BILA</name>
<dbReference type="EMBL" id="LWCA01001136">
    <property type="protein sequence ID" value="OAF65814.1"/>
    <property type="molecule type" value="Genomic_DNA"/>
</dbReference>
<gene>
    <name evidence="2" type="ORF">A3Q56_06470</name>
</gene>
<evidence type="ECO:0000313" key="3">
    <source>
        <dbReference type="Proteomes" id="UP000078046"/>
    </source>
</evidence>
<feature type="region of interest" description="Disordered" evidence="1">
    <location>
        <begin position="163"/>
        <end position="191"/>
    </location>
</feature>
<reference evidence="2 3" key="1">
    <citation type="submission" date="2016-04" db="EMBL/GenBank/DDBJ databases">
        <title>The genome of Intoshia linei affirms orthonectids as highly simplified spiralians.</title>
        <authorList>
            <person name="Mikhailov K.V."/>
            <person name="Slusarev G.S."/>
            <person name="Nikitin M.A."/>
            <person name="Logacheva M.D."/>
            <person name="Penin A."/>
            <person name="Aleoshin V."/>
            <person name="Panchin Y.V."/>
        </authorList>
    </citation>
    <scope>NUCLEOTIDE SEQUENCE [LARGE SCALE GENOMIC DNA]</scope>
    <source>
        <strain evidence="2">Intl2013</strain>
        <tissue evidence="2">Whole animal</tissue>
    </source>
</reference>
<comment type="caution">
    <text evidence="2">The sequence shown here is derived from an EMBL/GenBank/DDBJ whole genome shotgun (WGS) entry which is preliminary data.</text>
</comment>
<organism evidence="2 3">
    <name type="scientific">Intoshia linei</name>
    <dbReference type="NCBI Taxonomy" id="1819745"/>
    <lineage>
        <taxon>Eukaryota</taxon>
        <taxon>Metazoa</taxon>
        <taxon>Spiralia</taxon>
        <taxon>Lophotrochozoa</taxon>
        <taxon>Mesozoa</taxon>
        <taxon>Orthonectida</taxon>
        <taxon>Rhopaluridae</taxon>
        <taxon>Intoshia</taxon>
    </lineage>
</organism>